<name>A0A8J2KJ81_9HEXA</name>
<dbReference type="AlphaFoldDB" id="A0A8J2KJ81"/>
<protein>
    <submittedName>
        <fullName evidence="1">Uncharacterized protein</fullName>
    </submittedName>
</protein>
<accession>A0A8J2KJ81</accession>
<sequence length="97" mass="11106">MSGVEDLNEVSIYRSRDSVQLNHKEEKRILHVNTTVAPNIFLCTKSQRQDKKRIEPFQQQEKQAIGEPPIHYAVTQKSTPEPGIPPHFGIIPTTIHH</sequence>
<dbReference type="Proteomes" id="UP000708208">
    <property type="component" value="Unassembled WGS sequence"/>
</dbReference>
<evidence type="ECO:0000313" key="1">
    <source>
        <dbReference type="EMBL" id="CAG7815880.1"/>
    </source>
</evidence>
<organism evidence="1 2">
    <name type="scientific">Allacma fusca</name>
    <dbReference type="NCBI Taxonomy" id="39272"/>
    <lineage>
        <taxon>Eukaryota</taxon>
        <taxon>Metazoa</taxon>
        <taxon>Ecdysozoa</taxon>
        <taxon>Arthropoda</taxon>
        <taxon>Hexapoda</taxon>
        <taxon>Collembola</taxon>
        <taxon>Symphypleona</taxon>
        <taxon>Sminthuridae</taxon>
        <taxon>Allacma</taxon>
    </lineage>
</organism>
<dbReference type="EMBL" id="CAJVCH010355014">
    <property type="protein sequence ID" value="CAG7815880.1"/>
    <property type="molecule type" value="Genomic_DNA"/>
</dbReference>
<proteinExistence type="predicted"/>
<evidence type="ECO:0000313" key="2">
    <source>
        <dbReference type="Proteomes" id="UP000708208"/>
    </source>
</evidence>
<keyword evidence="2" id="KW-1185">Reference proteome</keyword>
<reference evidence="1" key="1">
    <citation type="submission" date="2021-06" db="EMBL/GenBank/DDBJ databases">
        <authorList>
            <person name="Hodson N. C."/>
            <person name="Mongue J. A."/>
            <person name="Jaron S. K."/>
        </authorList>
    </citation>
    <scope>NUCLEOTIDE SEQUENCE</scope>
</reference>
<gene>
    <name evidence="1" type="ORF">AFUS01_LOCUS26527</name>
</gene>
<comment type="caution">
    <text evidence="1">The sequence shown here is derived from an EMBL/GenBank/DDBJ whole genome shotgun (WGS) entry which is preliminary data.</text>
</comment>